<dbReference type="InterPro" id="IPR036290">
    <property type="entry name" value="Phe_ZIP_sf"/>
</dbReference>
<feature type="domain" description="Phenylalanine zipper" evidence="4">
    <location>
        <begin position="25"/>
        <end position="56"/>
    </location>
</feature>
<feature type="region of interest" description="Disordered" evidence="3">
    <location>
        <begin position="1"/>
        <end position="28"/>
    </location>
</feature>
<dbReference type="AlphaFoldDB" id="A0A2J8IJS2"/>
<evidence type="ECO:0000313" key="5">
    <source>
        <dbReference type="EMBL" id="PNI10736.1"/>
    </source>
</evidence>
<name>A0A2J8IJS2_PANTR</name>
<dbReference type="GO" id="GO:0007165">
    <property type="term" value="P:signal transduction"/>
    <property type="evidence" value="ECO:0007669"/>
    <property type="project" value="InterPro"/>
</dbReference>
<reference evidence="5 6" key="1">
    <citation type="submission" date="2017-12" db="EMBL/GenBank/DDBJ databases">
        <title>High-resolution comparative analysis of great ape genomes.</title>
        <authorList>
            <person name="Pollen A."/>
            <person name="Hastie A."/>
            <person name="Hormozdiari F."/>
            <person name="Dougherty M."/>
            <person name="Liu R."/>
            <person name="Chaisson M."/>
            <person name="Hoppe E."/>
            <person name="Hill C."/>
            <person name="Pang A."/>
            <person name="Hillier L."/>
            <person name="Baker C."/>
            <person name="Armstrong J."/>
            <person name="Shendure J."/>
            <person name="Paten B."/>
            <person name="Wilson R."/>
            <person name="Chao H."/>
            <person name="Schneider V."/>
            <person name="Ventura M."/>
            <person name="Kronenberg Z."/>
            <person name="Murali S."/>
            <person name="Gordon D."/>
            <person name="Cantsilieris S."/>
            <person name="Munson K."/>
            <person name="Nelson B."/>
            <person name="Raja A."/>
            <person name="Underwood J."/>
            <person name="Diekhans M."/>
            <person name="Fiddes I."/>
            <person name="Haussler D."/>
            <person name="Eichler E."/>
        </authorList>
    </citation>
    <scope>NUCLEOTIDE SEQUENCE [LARGE SCALE GENOMIC DNA]</scope>
    <source>
        <strain evidence="5">Yerkes chimp pedigree #C0471</strain>
    </source>
</reference>
<evidence type="ECO:0000313" key="6">
    <source>
        <dbReference type="Proteomes" id="UP000236370"/>
    </source>
</evidence>
<comment type="caution">
    <text evidence="5">The sequence shown here is derived from an EMBL/GenBank/DDBJ whole genome shotgun (WGS) entry which is preliminary data.</text>
</comment>
<organism evidence="5 6">
    <name type="scientific">Pan troglodytes</name>
    <name type="common">Chimpanzee</name>
    <dbReference type="NCBI Taxonomy" id="9598"/>
    <lineage>
        <taxon>Eukaryota</taxon>
        <taxon>Metazoa</taxon>
        <taxon>Chordata</taxon>
        <taxon>Craniata</taxon>
        <taxon>Vertebrata</taxon>
        <taxon>Euteleostomi</taxon>
        <taxon>Mammalia</taxon>
        <taxon>Eutheria</taxon>
        <taxon>Euarchontoglires</taxon>
        <taxon>Primates</taxon>
        <taxon>Haplorrhini</taxon>
        <taxon>Catarrhini</taxon>
        <taxon>Hominidae</taxon>
        <taxon>Pan</taxon>
    </lineage>
</organism>
<dbReference type="Pfam" id="PF08916">
    <property type="entry name" value="Phe_ZIP"/>
    <property type="match status" value="1"/>
</dbReference>
<evidence type="ECO:0000256" key="1">
    <source>
        <dbReference type="ARBA" id="ARBA00022553"/>
    </source>
</evidence>
<dbReference type="Proteomes" id="UP000236370">
    <property type="component" value="Unassembled WGS sequence"/>
</dbReference>
<proteinExistence type="predicted"/>
<dbReference type="PANTHER" id="PTHR10872">
    <property type="entry name" value="SH2B ADAPTER PROTEIN"/>
    <property type="match status" value="1"/>
</dbReference>
<dbReference type="InterPro" id="IPR030523">
    <property type="entry name" value="SH2B"/>
</dbReference>
<evidence type="ECO:0000256" key="2">
    <source>
        <dbReference type="ARBA" id="ARBA00022999"/>
    </source>
</evidence>
<protein>
    <submittedName>
        <fullName evidence="5">SH2B1 isoform 5</fullName>
    </submittedName>
</protein>
<gene>
    <name evidence="5" type="ORF">CK820_G0056886</name>
</gene>
<keyword evidence="2" id="KW-0727">SH2 domain</keyword>
<sequence>MNGAPSPEDGASPSSPPLPPPPPPSWREFCESHARAAALDFARRFRLYLASHPQYAG</sequence>
<evidence type="ECO:0000259" key="4">
    <source>
        <dbReference type="Pfam" id="PF08916"/>
    </source>
</evidence>
<feature type="compositionally biased region" description="Pro residues" evidence="3">
    <location>
        <begin position="14"/>
        <end position="25"/>
    </location>
</feature>
<accession>A0A2J8IJS2</accession>
<dbReference type="GO" id="GO:0035591">
    <property type="term" value="F:signaling adaptor activity"/>
    <property type="evidence" value="ECO:0007669"/>
    <property type="project" value="InterPro"/>
</dbReference>
<evidence type="ECO:0000256" key="3">
    <source>
        <dbReference type="SAM" id="MobiDB-lite"/>
    </source>
</evidence>
<dbReference type="InterPro" id="IPR015012">
    <property type="entry name" value="Phe_ZIP"/>
</dbReference>
<dbReference type="PANTHER" id="PTHR10872:SF3">
    <property type="entry name" value="SH2B ADAPTER PROTEIN 1"/>
    <property type="match status" value="1"/>
</dbReference>
<dbReference type="Gene3D" id="6.10.140.110">
    <property type="match status" value="1"/>
</dbReference>
<feature type="non-terminal residue" evidence="5">
    <location>
        <position position="57"/>
    </location>
</feature>
<keyword evidence="1" id="KW-0597">Phosphoprotein</keyword>
<dbReference type="EMBL" id="NBAG03002696">
    <property type="protein sequence ID" value="PNI10736.1"/>
    <property type="molecule type" value="Genomic_DNA"/>
</dbReference>
<dbReference type="SUPFAM" id="SSF109805">
    <property type="entry name" value="Phenylalanine zipper"/>
    <property type="match status" value="1"/>
</dbReference>